<dbReference type="Proteomes" id="UP000679179">
    <property type="component" value="Unassembled WGS sequence"/>
</dbReference>
<feature type="transmembrane region" description="Helical" evidence="1">
    <location>
        <begin position="6"/>
        <end position="26"/>
    </location>
</feature>
<accession>A0A919VEE5</accession>
<keyword evidence="3" id="KW-1185">Reference proteome</keyword>
<keyword evidence="1" id="KW-1133">Transmembrane helix</keyword>
<proteinExistence type="predicted"/>
<comment type="caution">
    <text evidence="2">The sequence shown here is derived from an EMBL/GenBank/DDBJ whole genome shotgun (WGS) entry which is preliminary data.</text>
</comment>
<dbReference type="EMBL" id="BOPZ01000001">
    <property type="protein sequence ID" value="GIM27345.1"/>
    <property type="molecule type" value="Genomic_DNA"/>
</dbReference>
<dbReference type="AlphaFoldDB" id="A0A919VEE5"/>
<keyword evidence="1" id="KW-0472">Membrane</keyword>
<evidence type="ECO:0000256" key="1">
    <source>
        <dbReference type="SAM" id="Phobius"/>
    </source>
</evidence>
<name>A0A919VEE5_9CLOT</name>
<evidence type="ECO:0000313" key="3">
    <source>
        <dbReference type="Proteomes" id="UP000679179"/>
    </source>
</evidence>
<protein>
    <submittedName>
        <fullName evidence="2">Uncharacterized protein</fullName>
    </submittedName>
</protein>
<sequence length="64" mass="7491">MKRVKIGAIISILILVFSYLTTLYNWRFDIKKESHKVVFCINLATEPYALFYKNTICLLFSSIV</sequence>
<organism evidence="2 3">
    <name type="scientific">Clostridium polyendosporum</name>
    <dbReference type="NCBI Taxonomy" id="69208"/>
    <lineage>
        <taxon>Bacteria</taxon>
        <taxon>Bacillati</taxon>
        <taxon>Bacillota</taxon>
        <taxon>Clostridia</taxon>
        <taxon>Eubacteriales</taxon>
        <taxon>Clostridiaceae</taxon>
        <taxon>Clostridium</taxon>
    </lineage>
</organism>
<keyword evidence="1" id="KW-0812">Transmembrane</keyword>
<gene>
    <name evidence="2" type="ORF">CPJCM30710_00110</name>
</gene>
<evidence type="ECO:0000313" key="2">
    <source>
        <dbReference type="EMBL" id="GIM27345.1"/>
    </source>
</evidence>
<reference evidence="2" key="1">
    <citation type="submission" date="2021-03" db="EMBL/GenBank/DDBJ databases">
        <title>Taxonomic study of Clostridium polyendosporum from meadow-gley soil under rice.</title>
        <authorList>
            <person name="Kobayashi H."/>
            <person name="Tanizawa Y."/>
            <person name="Yagura M."/>
        </authorList>
    </citation>
    <scope>NUCLEOTIDE SEQUENCE</scope>
    <source>
        <strain evidence="2">JCM 30710</strain>
    </source>
</reference>